<feature type="binding site" evidence="10">
    <location>
        <begin position="11"/>
        <end position="13"/>
    </location>
    <ligand>
        <name>UDP-N-acetyl-alpha-D-glucosamine</name>
        <dbReference type="ChEBI" id="CHEBI:57705"/>
    </ligand>
</feature>
<dbReference type="GO" id="GO:0050511">
    <property type="term" value="F:undecaprenyldiphospho-muramoylpentapeptide beta-N-acetylglucosaminyltransferase activity"/>
    <property type="evidence" value="ECO:0007669"/>
    <property type="project" value="UniProtKB-UniRule"/>
</dbReference>
<keyword evidence="2 10" id="KW-0132">Cell division</keyword>
<dbReference type="InterPro" id="IPR007235">
    <property type="entry name" value="Glyco_trans_28_C"/>
</dbReference>
<evidence type="ECO:0000256" key="8">
    <source>
        <dbReference type="ARBA" id="ARBA00023306"/>
    </source>
</evidence>
<dbReference type="AlphaFoldDB" id="A0A432WUV0"/>
<dbReference type="GO" id="GO:0071555">
    <property type="term" value="P:cell wall organization"/>
    <property type="evidence" value="ECO:0007669"/>
    <property type="project" value="UniProtKB-KW"/>
</dbReference>
<keyword evidence="3 10" id="KW-0328">Glycosyltransferase</keyword>
<dbReference type="Pfam" id="PF03033">
    <property type="entry name" value="Glyco_transf_28"/>
    <property type="match status" value="1"/>
</dbReference>
<evidence type="ECO:0000313" key="13">
    <source>
        <dbReference type="EMBL" id="RUO37543.1"/>
    </source>
</evidence>
<keyword evidence="14" id="KW-1185">Reference proteome</keyword>
<dbReference type="GO" id="GO:0005975">
    <property type="term" value="P:carbohydrate metabolic process"/>
    <property type="evidence" value="ECO:0007669"/>
    <property type="project" value="InterPro"/>
</dbReference>
<dbReference type="RefSeq" id="WP_126806870.1">
    <property type="nucleotide sequence ID" value="NZ_PIPP01000002.1"/>
</dbReference>
<feature type="binding site" evidence="10">
    <location>
        <position position="249"/>
    </location>
    <ligand>
        <name>UDP-N-acetyl-alpha-D-glucosamine</name>
        <dbReference type="ChEBI" id="CHEBI:57705"/>
    </ligand>
</feature>
<dbReference type="PANTHER" id="PTHR21015:SF22">
    <property type="entry name" value="GLYCOSYLTRANSFERASE"/>
    <property type="match status" value="1"/>
</dbReference>
<feature type="binding site" evidence="10">
    <location>
        <begin position="268"/>
        <end position="273"/>
    </location>
    <ligand>
        <name>UDP-N-acetyl-alpha-D-glucosamine</name>
        <dbReference type="ChEBI" id="CHEBI:57705"/>
    </ligand>
</feature>
<keyword evidence="9 10" id="KW-0961">Cell wall biogenesis/degradation</keyword>
<evidence type="ECO:0000259" key="12">
    <source>
        <dbReference type="Pfam" id="PF04101"/>
    </source>
</evidence>
<comment type="pathway">
    <text evidence="10">Cell wall biogenesis; peptidoglycan biosynthesis.</text>
</comment>
<feature type="binding site" evidence="10">
    <location>
        <position position="294"/>
    </location>
    <ligand>
        <name>UDP-N-acetyl-alpha-D-glucosamine</name>
        <dbReference type="ChEBI" id="CHEBI:57705"/>
    </ligand>
</feature>
<dbReference type="EC" id="2.4.1.227" evidence="10"/>
<gene>
    <name evidence="10 13" type="primary">murG</name>
    <name evidence="13" type="ORF">CWE13_06195</name>
</gene>
<dbReference type="Proteomes" id="UP000286934">
    <property type="component" value="Unassembled WGS sequence"/>
</dbReference>
<dbReference type="NCBIfam" id="TIGR01133">
    <property type="entry name" value="murG"/>
    <property type="match status" value="1"/>
</dbReference>
<comment type="caution">
    <text evidence="13">The sequence shown here is derived from an EMBL/GenBank/DDBJ whole genome shotgun (WGS) entry which is preliminary data.</text>
</comment>
<dbReference type="EMBL" id="PIPP01000002">
    <property type="protein sequence ID" value="RUO37543.1"/>
    <property type="molecule type" value="Genomic_DNA"/>
</dbReference>
<keyword evidence="8 10" id="KW-0131">Cell cycle</keyword>
<comment type="function">
    <text evidence="10">Cell wall formation. Catalyzes the transfer of a GlcNAc subunit on undecaprenyl-pyrophosphoryl-MurNAc-pentapeptide (lipid intermediate I) to form undecaprenyl-pyrophosphoryl-MurNAc-(pentapeptide)GlcNAc (lipid intermediate II).</text>
</comment>
<dbReference type="GO" id="GO:0005886">
    <property type="term" value="C:plasma membrane"/>
    <property type="evidence" value="ECO:0007669"/>
    <property type="project" value="UniProtKB-SubCell"/>
</dbReference>
<evidence type="ECO:0000256" key="7">
    <source>
        <dbReference type="ARBA" id="ARBA00023136"/>
    </source>
</evidence>
<proteinExistence type="inferred from homology"/>
<dbReference type="CDD" id="cd03785">
    <property type="entry name" value="GT28_MurG"/>
    <property type="match status" value="1"/>
</dbReference>
<keyword evidence="5 10" id="KW-0133">Cell shape</keyword>
<comment type="catalytic activity">
    <reaction evidence="10">
        <text>di-trans,octa-cis-undecaprenyl diphospho-N-acetyl-alpha-D-muramoyl-L-alanyl-D-glutamyl-meso-2,6-diaminopimeloyl-D-alanyl-D-alanine + UDP-N-acetyl-alpha-D-glucosamine = di-trans,octa-cis-undecaprenyl diphospho-[N-acetyl-alpha-D-glucosaminyl-(1-&gt;4)]-N-acetyl-alpha-D-muramoyl-L-alanyl-D-glutamyl-meso-2,6-diaminopimeloyl-D-alanyl-D-alanine + UDP + H(+)</text>
        <dbReference type="Rhea" id="RHEA:31227"/>
        <dbReference type="ChEBI" id="CHEBI:15378"/>
        <dbReference type="ChEBI" id="CHEBI:57705"/>
        <dbReference type="ChEBI" id="CHEBI:58223"/>
        <dbReference type="ChEBI" id="CHEBI:61387"/>
        <dbReference type="ChEBI" id="CHEBI:61388"/>
        <dbReference type="EC" id="2.4.1.227"/>
    </reaction>
</comment>
<keyword evidence="7 10" id="KW-0472">Membrane</keyword>
<feature type="binding site" evidence="10">
    <location>
        <position position="188"/>
    </location>
    <ligand>
        <name>UDP-N-acetyl-alpha-D-glucosamine</name>
        <dbReference type="ChEBI" id="CHEBI:57705"/>
    </ligand>
</feature>
<comment type="subcellular location">
    <subcellularLocation>
        <location evidence="10">Cell membrane</location>
        <topology evidence="10">Peripheral membrane protein</topology>
        <orientation evidence="10">Cytoplasmic side</orientation>
    </subcellularLocation>
</comment>
<dbReference type="GO" id="GO:0051301">
    <property type="term" value="P:cell division"/>
    <property type="evidence" value="ECO:0007669"/>
    <property type="project" value="UniProtKB-KW"/>
</dbReference>
<evidence type="ECO:0000259" key="11">
    <source>
        <dbReference type="Pfam" id="PF03033"/>
    </source>
</evidence>
<feature type="domain" description="Glycosyl transferase family 28 C-terminal" evidence="12">
    <location>
        <begin position="182"/>
        <end position="352"/>
    </location>
</feature>
<dbReference type="GO" id="GO:0051991">
    <property type="term" value="F:UDP-N-acetyl-D-glucosamine:N-acetylmuramoyl-L-alanyl-D-glutamyl-meso-2,6-diaminopimelyl-D-alanyl-D-alanine-diphosphoundecaprenol 4-beta-N-acetylglucosaminlytransferase activity"/>
    <property type="evidence" value="ECO:0007669"/>
    <property type="project" value="RHEA"/>
</dbReference>
<organism evidence="13 14">
    <name type="scientific">Aliidiomarina shirensis</name>
    <dbReference type="NCBI Taxonomy" id="1048642"/>
    <lineage>
        <taxon>Bacteria</taxon>
        <taxon>Pseudomonadati</taxon>
        <taxon>Pseudomonadota</taxon>
        <taxon>Gammaproteobacteria</taxon>
        <taxon>Alteromonadales</taxon>
        <taxon>Idiomarinaceae</taxon>
        <taxon>Aliidiomarina</taxon>
    </lineage>
</organism>
<comment type="similarity">
    <text evidence="10">Belongs to the glycosyltransferase 28 family. MurG subfamily.</text>
</comment>
<dbReference type="OrthoDB" id="9808936at2"/>
<feature type="binding site" evidence="10">
    <location>
        <position position="162"/>
    </location>
    <ligand>
        <name>UDP-N-acetyl-alpha-D-glucosamine</name>
        <dbReference type="ChEBI" id="CHEBI:57705"/>
    </ligand>
</feature>
<keyword evidence="6 10" id="KW-0573">Peptidoglycan synthesis</keyword>
<dbReference type="SUPFAM" id="SSF53756">
    <property type="entry name" value="UDP-Glycosyltransferase/glycogen phosphorylase"/>
    <property type="match status" value="1"/>
</dbReference>
<reference evidence="14" key="1">
    <citation type="journal article" date="2018" name="Front. Microbiol.">
        <title>Genome-Based Analysis Reveals the Taxonomy and Diversity of the Family Idiomarinaceae.</title>
        <authorList>
            <person name="Liu Y."/>
            <person name="Lai Q."/>
            <person name="Shao Z."/>
        </authorList>
    </citation>
    <scope>NUCLEOTIDE SEQUENCE [LARGE SCALE GENOMIC DNA]</scope>
    <source>
        <strain evidence="14">AIS</strain>
    </source>
</reference>
<dbReference type="InterPro" id="IPR004276">
    <property type="entry name" value="GlycoTrans_28_N"/>
</dbReference>
<evidence type="ECO:0000256" key="6">
    <source>
        <dbReference type="ARBA" id="ARBA00022984"/>
    </source>
</evidence>
<dbReference type="HAMAP" id="MF_00033">
    <property type="entry name" value="MurG"/>
    <property type="match status" value="1"/>
</dbReference>
<evidence type="ECO:0000256" key="5">
    <source>
        <dbReference type="ARBA" id="ARBA00022960"/>
    </source>
</evidence>
<keyword evidence="1 10" id="KW-1003">Cell membrane</keyword>
<sequence length="380" mass="40194">MSHVLISAGGTGGHVFPALAVAKALAAKGHNITWLGTKDRMESDVVPAHGFRFIGMQQQGLRGKSKLSLLAAPFRLCKSIWACRKLLVKEKPALVLGFGGYTAGPAGVAAWSKGIPLVIHEQNAIPGLTNRLLERFATRTLLGFSGAQKYLAKAEVVGNPVRSEIAALHAEPVKQMGAELQVLVVGGSLGAAYLNKLVPEALSHLQSAQHGRTLSVHHQVGKGNVAEVQQAYGTTAENNAVKVEVAEFISDMAAAYAWADIVICRAGALTVAELCAAGKPAILVPYPHAVDDHQTENAKALSSTGAGVLVQQTDLTEAWLINQLEKLLANPEQLEVMQLAAKNSANIDAVERIVAVCEAFLEPLNTANVVEAKETEPKDL</sequence>
<dbReference type="Gene3D" id="3.40.50.2000">
    <property type="entry name" value="Glycogen Phosphorylase B"/>
    <property type="match status" value="2"/>
</dbReference>
<evidence type="ECO:0000256" key="2">
    <source>
        <dbReference type="ARBA" id="ARBA00022618"/>
    </source>
</evidence>
<dbReference type="InterPro" id="IPR006009">
    <property type="entry name" value="GlcNAc_MurG"/>
</dbReference>
<dbReference type="GO" id="GO:0009252">
    <property type="term" value="P:peptidoglycan biosynthetic process"/>
    <property type="evidence" value="ECO:0007669"/>
    <property type="project" value="UniProtKB-UniRule"/>
</dbReference>
<accession>A0A432WUV0</accession>
<name>A0A432WUV0_9GAMM</name>
<keyword evidence="4 10" id="KW-0808">Transferase</keyword>
<evidence type="ECO:0000256" key="9">
    <source>
        <dbReference type="ARBA" id="ARBA00023316"/>
    </source>
</evidence>
<protein>
    <recommendedName>
        <fullName evidence="10">UDP-N-acetylglucosamine--N-acetylmuramyl-(pentapeptide) pyrophosphoryl-undecaprenol N-acetylglucosamine transferase</fullName>
        <ecNumber evidence="10">2.4.1.227</ecNumber>
    </recommendedName>
    <alternativeName>
        <fullName evidence="10">Undecaprenyl-PP-MurNAc-pentapeptide-UDPGlcNAc GlcNAc transferase</fullName>
    </alternativeName>
</protein>
<dbReference type="GO" id="GO:0008360">
    <property type="term" value="P:regulation of cell shape"/>
    <property type="evidence" value="ECO:0007669"/>
    <property type="project" value="UniProtKB-KW"/>
</dbReference>
<dbReference type="Pfam" id="PF04101">
    <property type="entry name" value="Glyco_tran_28_C"/>
    <property type="match status" value="1"/>
</dbReference>
<feature type="binding site" evidence="10">
    <location>
        <position position="123"/>
    </location>
    <ligand>
        <name>UDP-N-acetyl-alpha-D-glucosamine</name>
        <dbReference type="ChEBI" id="CHEBI:57705"/>
    </ligand>
</feature>
<feature type="domain" description="Glycosyltransferase family 28 N-terminal" evidence="11">
    <location>
        <begin position="4"/>
        <end position="140"/>
    </location>
</feature>
<evidence type="ECO:0000256" key="10">
    <source>
        <dbReference type="HAMAP-Rule" id="MF_00033"/>
    </source>
</evidence>
<evidence type="ECO:0000256" key="3">
    <source>
        <dbReference type="ARBA" id="ARBA00022676"/>
    </source>
</evidence>
<evidence type="ECO:0000256" key="4">
    <source>
        <dbReference type="ARBA" id="ARBA00022679"/>
    </source>
</evidence>
<dbReference type="PANTHER" id="PTHR21015">
    <property type="entry name" value="UDP-N-ACETYLGLUCOSAMINE--N-ACETYLMURAMYL-(PENTAPEPTIDE) PYROPHOSPHORYL-UNDECAPRENOL N-ACETYLGLUCOSAMINE TRANSFERASE 1"/>
    <property type="match status" value="1"/>
</dbReference>
<evidence type="ECO:0000313" key="14">
    <source>
        <dbReference type="Proteomes" id="UP000286934"/>
    </source>
</evidence>
<dbReference type="UniPathway" id="UPA00219"/>
<evidence type="ECO:0000256" key="1">
    <source>
        <dbReference type="ARBA" id="ARBA00022475"/>
    </source>
</evidence>